<dbReference type="PANTHER" id="PTHR12110">
    <property type="entry name" value="HYDROXYPYRUVATE ISOMERASE"/>
    <property type="match status" value="1"/>
</dbReference>
<gene>
    <name evidence="2" type="ORF">CA2015_1749</name>
</gene>
<organism evidence="2 3">
    <name type="scientific">Cyclobacterium amurskyense</name>
    <dbReference type="NCBI Taxonomy" id="320787"/>
    <lineage>
        <taxon>Bacteria</taxon>
        <taxon>Pseudomonadati</taxon>
        <taxon>Bacteroidota</taxon>
        <taxon>Cytophagia</taxon>
        <taxon>Cytophagales</taxon>
        <taxon>Cyclobacteriaceae</taxon>
        <taxon>Cyclobacterium</taxon>
    </lineage>
</organism>
<dbReference type="GO" id="GO:0016853">
    <property type="term" value="F:isomerase activity"/>
    <property type="evidence" value="ECO:0007669"/>
    <property type="project" value="UniProtKB-KW"/>
</dbReference>
<keyword evidence="3" id="KW-1185">Reference proteome</keyword>
<dbReference type="PANTHER" id="PTHR12110:SF53">
    <property type="entry name" value="BLR5974 PROTEIN"/>
    <property type="match status" value="1"/>
</dbReference>
<reference evidence="2 3" key="1">
    <citation type="submission" date="2015-07" db="EMBL/GenBank/DDBJ databases">
        <authorList>
            <person name="Kim K.M."/>
        </authorList>
    </citation>
    <scope>NUCLEOTIDE SEQUENCE [LARGE SCALE GENOMIC DNA]</scope>
    <source>
        <strain evidence="2 3">KCTC 12363</strain>
    </source>
</reference>
<dbReference type="STRING" id="320787.CA2015_1749"/>
<accession>A0A0H4PSB5</accession>
<dbReference type="KEGG" id="camu:CA2015_1749"/>
<dbReference type="InterPro" id="IPR013022">
    <property type="entry name" value="Xyl_isomerase-like_TIM-brl"/>
</dbReference>
<evidence type="ECO:0000313" key="2">
    <source>
        <dbReference type="EMBL" id="AKP51182.1"/>
    </source>
</evidence>
<dbReference type="InterPro" id="IPR050312">
    <property type="entry name" value="IolE/XylAMocC-like"/>
</dbReference>
<dbReference type="AlphaFoldDB" id="A0A0H4PSB5"/>
<feature type="domain" description="Xylose isomerase-like TIM barrel" evidence="1">
    <location>
        <begin position="62"/>
        <end position="296"/>
    </location>
</feature>
<dbReference type="Pfam" id="PF01261">
    <property type="entry name" value="AP_endonuc_2"/>
    <property type="match status" value="1"/>
</dbReference>
<name>A0A0H4PSB5_9BACT</name>
<dbReference type="InterPro" id="IPR006311">
    <property type="entry name" value="TAT_signal"/>
</dbReference>
<sequence>MHNRRDFIKKTGLATAFLGLGLGGQAFSLAPRAELFKISLAQWSVNRLLFSKKMDNLDFAILAKKHGISAVEYVNQFFMDKAKDTSYLKEMKTRAEGEGVTSVLIMCDNEGKLGARDESERMETVENHKKWVEAAKFLGCHSIRVNGYSFARYSADKKDFAESMKLVADGLRNLCEFADTMGINVMIENHGGFSSNAKWLTGVMKAADHPRAGTLPDFGNFLMYREEGEKTLSYDSYKGVKQLMPFAKGVSVKPTVWDGKGNQSQLDYEKMMSIVLKAGYHGYCGIEHGEQGRIWESIVEIREQLEATEKALRGSFSV</sequence>
<dbReference type="EMBL" id="CP012040">
    <property type="protein sequence ID" value="AKP51182.1"/>
    <property type="molecule type" value="Genomic_DNA"/>
</dbReference>
<dbReference type="SUPFAM" id="SSF51658">
    <property type="entry name" value="Xylose isomerase-like"/>
    <property type="match status" value="1"/>
</dbReference>
<proteinExistence type="predicted"/>
<dbReference type="InterPro" id="IPR019546">
    <property type="entry name" value="TAT_signal_bac_arc"/>
</dbReference>
<dbReference type="Proteomes" id="UP000036520">
    <property type="component" value="Chromosome"/>
</dbReference>
<dbReference type="InterPro" id="IPR036237">
    <property type="entry name" value="Xyl_isomerase-like_sf"/>
</dbReference>
<dbReference type="OrthoDB" id="1114629at2"/>
<evidence type="ECO:0000259" key="1">
    <source>
        <dbReference type="Pfam" id="PF01261"/>
    </source>
</evidence>
<dbReference type="RefSeq" id="WP_048644435.1">
    <property type="nucleotide sequence ID" value="NZ_CAXBGM010000024.1"/>
</dbReference>
<protein>
    <submittedName>
        <fullName evidence="2">Xylose isomerase domain-containing protein TIM barrel</fullName>
    </submittedName>
</protein>
<keyword evidence="2" id="KW-0413">Isomerase</keyword>
<evidence type="ECO:0000313" key="3">
    <source>
        <dbReference type="Proteomes" id="UP000036520"/>
    </source>
</evidence>
<dbReference type="Gene3D" id="3.20.20.150">
    <property type="entry name" value="Divalent-metal-dependent TIM barrel enzymes"/>
    <property type="match status" value="1"/>
</dbReference>
<dbReference type="NCBIfam" id="TIGR01409">
    <property type="entry name" value="TAT_signal_seq"/>
    <property type="match status" value="1"/>
</dbReference>
<dbReference type="PROSITE" id="PS51318">
    <property type="entry name" value="TAT"/>
    <property type="match status" value="1"/>
</dbReference>